<feature type="region of interest" description="Disordered" evidence="1">
    <location>
        <begin position="97"/>
        <end position="126"/>
    </location>
</feature>
<feature type="region of interest" description="Disordered" evidence="1">
    <location>
        <begin position="420"/>
        <end position="463"/>
    </location>
</feature>
<keyword evidence="2" id="KW-0472">Membrane</keyword>
<protein>
    <submittedName>
        <fullName evidence="3">Uncharacterized protein</fullName>
    </submittedName>
</protein>
<comment type="caution">
    <text evidence="3">The sequence shown here is derived from an EMBL/GenBank/DDBJ whole genome shotgun (WGS) entry which is preliminary data.</text>
</comment>
<organism evidence="3 4">
    <name type="scientific">Effrenium voratum</name>
    <dbReference type="NCBI Taxonomy" id="2562239"/>
    <lineage>
        <taxon>Eukaryota</taxon>
        <taxon>Sar</taxon>
        <taxon>Alveolata</taxon>
        <taxon>Dinophyceae</taxon>
        <taxon>Suessiales</taxon>
        <taxon>Symbiodiniaceae</taxon>
        <taxon>Effrenium</taxon>
    </lineage>
</organism>
<keyword evidence="4" id="KW-1185">Reference proteome</keyword>
<sequence length="977" mass="106254">AWTEHPELARPVVKTFDLKSAYKQFAISPREYSKAILCLTKTNRLRFALTYLACTVKYILAVLQAVFSLADKTEADKRAAIIEAAARPATVVVADGEPDMKQVSSSADSASSEAESDESCQQAPPMKVRRKRALEVGLTAPHVDSLVNSGVASLGAFAYSFGQPGQAINDNEFSDWVRANIDVGANIGCVSSAKRLLFEAQTILLASLKELVTSPDASSSRKLPVAEREAKMQALKQKLSGVLVSGTMDPGHTLLDSVTQMYEANQLKYVAPEKCVSRTHELTHAKQPTKVVELEAERLVVKEQDSVPDAQAGSGLLLLEALKRRGLALVFADGITRSIHEKYIQQLFAHLHRDPPPGYSKCTLQQLVAADKAVWTKLIEDCVKPRRNEAGVLELDTALAHALESYEVSFLLLPMAKQKELPKRPEKRQTAPKEAASGKGKGSRFQPYGKGKGAGGKKGKSMEIRVPKDIRDAGGVAFLPTGEAIDDDASEADLVNNVQIPDVLNADLTVDYPDGLEPALAGNSGWETGFCYRYGGRISLAFGSQIARAYACALLARGWLPPAQQLLDQQYDTSLIMMAEYRVPRAESVWGVPWSEDEFAAGASNVAIFNSTRSSGSPELDAEVYRKTQVELNEGWITGPYELGELEVGAVLNRRFGLQQANKVRLIDNFSGSGVNSTVQVCESPKPHTTDVVAAVCSRLLQNCDSETDVLGAAYDLKSAYRQVGHGNMLSSRDGYVARLNLHTLQLSRTINRFCECVTKMHPPGKDELCLMENVANFVEVSPNCADSPTCSTDFNQVGAAEDVGLCKKSRQQRRQRIHTVHCYIARTTASAVAVSAAILSSAEAPDDDAVSCSDSWVKILVNLIYRLLSVMQDGLASIGEVIGRPPRMPLSEPEPPAALLWAVDLCILSCVLALGFMVWAFMNRPEEEEEPKMEGETFGERMLTRFRVVIVMVLSALGGGFLNVKSSVHSALFLGL</sequence>
<proteinExistence type="predicted"/>
<reference evidence="3" key="1">
    <citation type="submission" date="2023-08" db="EMBL/GenBank/DDBJ databases">
        <authorList>
            <person name="Chen Y."/>
            <person name="Shah S."/>
            <person name="Dougan E. K."/>
            <person name="Thang M."/>
            <person name="Chan C."/>
        </authorList>
    </citation>
    <scope>NUCLEOTIDE SEQUENCE</scope>
</reference>
<feature type="non-terminal residue" evidence="3">
    <location>
        <position position="977"/>
    </location>
</feature>
<dbReference type="AlphaFoldDB" id="A0AA36IBZ2"/>
<accession>A0AA36IBZ2</accession>
<gene>
    <name evidence="3" type="ORF">EVOR1521_LOCUS10931</name>
</gene>
<dbReference type="EMBL" id="CAUJNA010001064">
    <property type="protein sequence ID" value="CAJ1383951.1"/>
    <property type="molecule type" value="Genomic_DNA"/>
</dbReference>
<feature type="transmembrane region" description="Helical" evidence="2">
    <location>
        <begin position="899"/>
        <end position="923"/>
    </location>
</feature>
<name>A0AA36IBZ2_9DINO</name>
<feature type="transmembrane region" description="Helical" evidence="2">
    <location>
        <begin position="944"/>
        <end position="965"/>
    </location>
</feature>
<keyword evidence="2" id="KW-1133">Transmembrane helix</keyword>
<feature type="compositionally biased region" description="Low complexity" evidence="1">
    <location>
        <begin position="104"/>
        <end position="113"/>
    </location>
</feature>
<evidence type="ECO:0000313" key="4">
    <source>
        <dbReference type="Proteomes" id="UP001178507"/>
    </source>
</evidence>
<keyword evidence="2" id="KW-0812">Transmembrane</keyword>
<evidence type="ECO:0000256" key="2">
    <source>
        <dbReference type="SAM" id="Phobius"/>
    </source>
</evidence>
<evidence type="ECO:0000256" key="1">
    <source>
        <dbReference type="SAM" id="MobiDB-lite"/>
    </source>
</evidence>
<evidence type="ECO:0000313" key="3">
    <source>
        <dbReference type="EMBL" id="CAJ1383951.1"/>
    </source>
</evidence>
<dbReference type="Proteomes" id="UP001178507">
    <property type="component" value="Unassembled WGS sequence"/>
</dbReference>
<feature type="compositionally biased region" description="Basic and acidic residues" evidence="1">
    <location>
        <begin position="420"/>
        <end position="431"/>
    </location>
</feature>